<dbReference type="GO" id="GO:0016491">
    <property type="term" value="F:oxidoreductase activity"/>
    <property type="evidence" value="ECO:0007669"/>
    <property type="project" value="UniProtKB-KW"/>
</dbReference>
<evidence type="ECO:0000256" key="2">
    <source>
        <dbReference type="ARBA" id="ARBA00023002"/>
    </source>
</evidence>
<sequence>MRILIIGAHGTIGKRLTPALAGRHEVLSAGRNSGDYRVDVSDEASVKALYNQVSNVDACICVAASGPLDNFSTLTEEQLLKDMKGKLFGQINLVLLGQNWLNTGGSFTLTSGIFADQPYPGVTGGAVTSGALHSFTRAAACELKNKIRVNCVSPGMAADAAEAFGHLFPGLKAVSMEELVAAYVASVEGSESGRIYRAYG</sequence>
<evidence type="ECO:0000313" key="4">
    <source>
        <dbReference type="Proteomes" id="UP000240912"/>
    </source>
</evidence>
<accession>A0A2T3HLU3</accession>
<dbReference type="Gene3D" id="3.40.50.720">
    <property type="entry name" value="NAD(P)-binding Rossmann-like Domain"/>
    <property type="match status" value="1"/>
</dbReference>
<keyword evidence="2" id="KW-0560">Oxidoreductase</keyword>
<dbReference type="Proteomes" id="UP000240912">
    <property type="component" value="Unassembled WGS sequence"/>
</dbReference>
<dbReference type="CDD" id="cd11731">
    <property type="entry name" value="Lin1944_like_SDR_c"/>
    <property type="match status" value="1"/>
</dbReference>
<dbReference type="NCBIfam" id="NF005754">
    <property type="entry name" value="PRK07578.1"/>
    <property type="match status" value="1"/>
</dbReference>
<evidence type="ECO:0000313" key="3">
    <source>
        <dbReference type="EMBL" id="PST83407.1"/>
    </source>
</evidence>
<dbReference type="InterPro" id="IPR036291">
    <property type="entry name" value="NAD(P)-bd_dom_sf"/>
</dbReference>
<evidence type="ECO:0000256" key="1">
    <source>
        <dbReference type="ARBA" id="ARBA00006484"/>
    </source>
</evidence>
<dbReference type="Pfam" id="PF13561">
    <property type="entry name" value="adh_short_C2"/>
    <property type="match status" value="1"/>
</dbReference>
<organism evidence="3 4">
    <name type="scientific">Pedobacter yulinensis</name>
    <dbReference type="NCBI Taxonomy" id="2126353"/>
    <lineage>
        <taxon>Bacteria</taxon>
        <taxon>Pseudomonadati</taxon>
        <taxon>Bacteroidota</taxon>
        <taxon>Sphingobacteriia</taxon>
        <taxon>Sphingobacteriales</taxon>
        <taxon>Sphingobacteriaceae</taxon>
        <taxon>Pedobacter</taxon>
    </lineage>
</organism>
<dbReference type="SUPFAM" id="SSF51735">
    <property type="entry name" value="NAD(P)-binding Rossmann-fold domains"/>
    <property type="match status" value="1"/>
</dbReference>
<dbReference type="PANTHER" id="PTHR43477">
    <property type="entry name" value="DIHYDROANTICAPSIN 7-DEHYDROGENASE"/>
    <property type="match status" value="1"/>
</dbReference>
<proteinExistence type="inferred from homology"/>
<dbReference type="EMBL" id="PYLS01000005">
    <property type="protein sequence ID" value="PST83407.1"/>
    <property type="molecule type" value="Genomic_DNA"/>
</dbReference>
<dbReference type="InterPro" id="IPR051122">
    <property type="entry name" value="SDR_DHRS6-like"/>
</dbReference>
<reference evidence="3 4" key="1">
    <citation type="submission" date="2018-03" db="EMBL/GenBank/DDBJ databases">
        <authorList>
            <person name="Keele B.F."/>
        </authorList>
    </citation>
    <scope>NUCLEOTIDE SEQUENCE [LARGE SCALE GENOMIC DNA]</scope>
    <source>
        <strain evidence="3 4">YL28-9</strain>
    </source>
</reference>
<dbReference type="PANTHER" id="PTHR43477:SF1">
    <property type="entry name" value="DIHYDROANTICAPSIN 7-DEHYDROGENASE"/>
    <property type="match status" value="1"/>
</dbReference>
<comment type="caution">
    <text evidence="3">The sequence shown here is derived from an EMBL/GenBank/DDBJ whole genome shotgun (WGS) entry which is preliminary data.</text>
</comment>
<gene>
    <name evidence="3" type="ORF">C7T94_12630</name>
</gene>
<dbReference type="AlphaFoldDB" id="A0A2T3HLU3"/>
<dbReference type="OrthoDB" id="9787486at2"/>
<protein>
    <submittedName>
        <fullName evidence="3">Short chain dehydrogenase</fullName>
    </submittedName>
</protein>
<keyword evidence="4" id="KW-1185">Reference proteome</keyword>
<comment type="similarity">
    <text evidence="1">Belongs to the short-chain dehydrogenases/reductases (SDR) family.</text>
</comment>
<name>A0A2T3HLU3_9SPHI</name>
<dbReference type="InterPro" id="IPR002347">
    <property type="entry name" value="SDR_fam"/>
</dbReference>
<dbReference type="RefSeq" id="WP_107215667.1">
    <property type="nucleotide sequence ID" value="NZ_KZ686269.1"/>
</dbReference>